<dbReference type="EMBL" id="FXYE01000001">
    <property type="protein sequence ID" value="SMX33626.1"/>
    <property type="molecule type" value="Genomic_DNA"/>
</dbReference>
<dbReference type="InterPro" id="IPR007497">
    <property type="entry name" value="SIMPL/DUF541"/>
</dbReference>
<dbReference type="Proteomes" id="UP000202922">
    <property type="component" value="Unassembled WGS sequence"/>
</dbReference>
<dbReference type="Gene3D" id="3.30.70.2970">
    <property type="entry name" value="Protein of unknown function (DUF541), domain 2"/>
    <property type="match status" value="1"/>
</dbReference>
<sequence length="228" mass="23433">MRFLSVLFIGLTIASSALAEAPVPTITVVGTGEVAGEPDMATIILGVTNAGKTAAEAMDQTSASTADILEALRNAGIAPRDLQTRDLSLNPNWNNRSSTPGAPTIDGFIASNTVMVRVRDLDSLGGVLDQVLNLGANTFRGLSFGLQDPKPAQDEARRAAVGDAMAKATLYAQAAGLNLGQVISISEAGGNVPMPLMMESARMSADMPVAAGEVSLSSSVTMVFAIAQ</sequence>
<dbReference type="AlphaFoldDB" id="A0A238JV46"/>
<dbReference type="PANTHER" id="PTHR34387">
    <property type="entry name" value="SLR1258 PROTEIN"/>
    <property type="match status" value="1"/>
</dbReference>
<gene>
    <name evidence="2" type="ORF">COL8621_01063</name>
</gene>
<name>A0A238JV46_9RHOB</name>
<protein>
    <submittedName>
        <fullName evidence="2">26 kDa periplasmic immunogenic protein</fullName>
    </submittedName>
</protein>
<dbReference type="Pfam" id="PF04402">
    <property type="entry name" value="SIMPL"/>
    <property type="match status" value="1"/>
</dbReference>
<dbReference type="PANTHER" id="PTHR34387:SF1">
    <property type="entry name" value="PERIPLASMIC IMMUNOGENIC PROTEIN"/>
    <property type="match status" value="1"/>
</dbReference>
<dbReference type="RefSeq" id="WP_093966930.1">
    <property type="nucleotide sequence ID" value="NZ_FXYE01000001.1"/>
</dbReference>
<organism evidence="2 3">
    <name type="scientific">Actibacterium lipolyticum</name>
    <dbReference type="NCBI Taxonomy" id="1524263"/>
    <lineage>
        <taxon>Bacteria</taxon>
        <taxon>Pseudomonadati</taxon>
        <taxon>Pseudomonadota</taxon>
        <taxon>Alphaproteobacteria</taxon>
        <taxon>Rhodobacterales</taxon>
        <taxon>Roseobacteraceae</taxon>
        <taxon>Actibacterium</taxon>
    </lineage>
</organism>
<evidence type="ECO:0000256" key="1">
    <source>
        <dbReference type="SAM" id="SignalP"/>
    </source>
</evidence>
<reference evidence="3" key="1">
    <citation type="submission" date="2017-05" db="EMBL/GenBank/DDBJ databases">
        <authorList>
            <person name="Rodrigo-Torres L."/>
            <person name="Arahal R. D."/>
            <person name="Lucena T."/>
        </authorList>
    </citation>
    <scope>NUCLEOTIDE SEQUENCE [LARGE SCALE GENOMIC DNA]</scope>
    <source>
        <strain evidence="3">CECT 8621</strain>
    </source>
</reference>
<accession>A0A238JV46</accession>
<dbReference type="GO" id="GO:0006974">
    <property type="term" value="P:DNA damage response"/>
    <property type="evidence" value="ECO:0007669"/>
    <property type="project" value="TreeGrafter"/>
</dbReference>
<keyword evidence="3" id="KW-1185">Reference proteome</keyword>
<feature type="chain" id="PRO_5012669602" evidence="1">
    <location>
        <begin position="20"/>
        <end position="228"/>
    </location>
</feature>
<feature type="signal peptide" evidence="1">
    <location>
        <begin position="1"/>
        <end position="19"/>
    </location>
</feature>
<dbReference type="InterPro" id="IPR052022">
    <property type="entry name" value="26kDa_periplasmic_antigen"/>
</dbReference>
<evidence type="ECO:0000313" key="3">
    <source>
        <dbReference type="Proteomes" id="UP000202922"/>
    </source>
</evidence>
<evidence type="ECO:0000313" key="2">
    <source>
        <dbReference type="EMBL" id="SMX33626.1"/>
    </source>
</evidence>
<dbReference type="Gene3D" id="3.30.110.170">
    <property type="entry name" value="Protein of unknown function (DUF541), domain 1"/>
    <property type="match status" value="1"/>
</dbReference>
<proteinExistence type="predicted"/>
<dbReference type="OrthoDB" id="9813144at2"/>
<keyword evidence="1" id="KW-0732">Signal</keyword>